<dbReference type="EMBL" id="CM001436">
    <property type="protein sequence ID" value="EHQ34968.1"/>
    <property type="molecule type" value="Genomic_DNA"/>
</dbReference>
<proteinExistence type="predicted"/>
<protein>
    <submittedName>
        <fullName evidence="2">Aminotransferase class I and II</fullName>
    </submittedName>
</protein>
<dbReference type="SUPFAM" id="SSF53383">
    <property type="entry name" value="PLP-dependent transferases"/>
    <property type="match status" value="1"/>
</dbReference>
<dbReference type="Gene3D" id="3.90.1150.10">
    <property type="entry name" value="Aspartate Aminotransferase, domain 1"/>
    <property type="match status" value="1"/>
</dbReference>
<accession>H1YXJ9</accession>
<dbReference type="InParanoid" id="H1YXJ9"/>
<dbReference type="RefSeq" id="WP_004076682.1">
    <property type="nucleotide sequence ID" value="NZ_CM001436.1"/>
</dbReference>
<dbReference type="CDD" id="cd00609">
    <property type="entry name" value="AAT_like"/>
    <property type="match status" value="1"/>
</dbReference>
<dbReference type="Gene3D" id="3.40.640.10">
    <property type="entry name" value="Type I PLP-dependent aspartate aminotransferase-like (Major domain)"/>
    <property type="match status" value="1"/>
</dbReference>
<reference evidence="2 3" key="1">
    <citation type="submission" date="2011-10" db="EMBL/GenBank/DDBJ databases">
        <title>The Improved High-Quality Draft genome of Methanoplanus limicola DSM 2279.</title>
        <authorList>
            <consortium name="US DOE Joint Genome Institute (JGI-PGF)"/>
            <person name="Lucas S."/>
            <person name="Copeland A."/>
            <person name="Lapidus A."/>
            <person name="Glavina del Rio T."/>
            <person name="Dalin E."/>
            <person name="Tice H."/>
            <person name="Bruce D."/>
            <person name="Goodwin L."/>
            <person name="Pitluck S."/>
            <person name="Peters L."/>
            <person name="Mikhailova N."/>
            <person name="Lu M."/>
            <person name="Kyrpides N."/>
            <person name="Mavromatis K."/>
            <person name="Ivanova N."/>
            <person name="Markowitz V."/>
            <person name="Cheng J.-F."/>
            <person name="Hugenholtz P."/>
            <person name="Woyke T."/>
            <person name="Wu D."/>
            <person name="Wirth R."/>
            <person name="Brambilla E.-M."/>
            <person name="Klenk H.-P."/>
            <person name="Eisen J.A."/>
        </authorList>
    </citation>
    <scope>NUCLEOTIDE SEQUENCE [LARGE SCALE GENOMIC DNA]</scope>
    <source>
        <strain evidence="2 3">DSM 2279</strain>
    </source>
</reference>
<gene>
    <name evidence="2" type="ORF">Metlim_0846</name>
</gene>
<evidence type="ECO:0000313" key="3">
    <source>
        <dbReference type="Proteomes" id="UP000005741"/>
    </source>
</evidence>
<feature type="domain" description="Aminotransferase class I/classII large" evidence="1">
    <location>
        <begin position="53"/>
        <end position="353"/>
    </location>
</feature>
<name>H1YXJ9_9EURY</name>
<dbReference type="AlphaFoldDB" id="H1YXJ9"/>
<dbReference type="Proteomes" id="UP000005741">
    <property type="component" value="Chromosome"/>
</dbReference>
<dbReference type="STRING" id="937775.Metlim_0846"/>
<dbReference type="InterPro" id="IPR004839">
    <property type="entry name" value="Aminotransferase_I/II_large"/>
</dbReference>
<dbReference type="InterPro" id="IPR015422">
    <property type="entry name" value="PyrdxlP-dep_Trfase_small"/>
</dbReference>
<dbReference type="PANTHER" id="PTHR43510:SF1">
    <property type="entry name" value="AMINOTRANSFERASE FUNCTION, HYPOTHETICAL (EUROFUNG)"/>
    <property type="match status" value="1"/>
</dbReference>
<dbReference type="OrthoDB" id="33635at2157"/>
<evidence type="ECO:0000313" key="2">
    <source>
        <dbReference type="EMBL" id="EHQ34968.1"/>
    </source>
</evidence>
<dbReference type="InterPro" id="IPR015421">
    <property type="entry name" value="PyrdxlP-dep_Trfase_major"/>
</dbReference>
<dbReference type="HOGENOM" id="CLU_017584_4_4_2"/>
<sequence length="379" mass="42707">MKIDEFRLERFLAEYEFSAPHLLCTSDCQSVSVSDLLGMTEYSLSDLGKLHLGYTESKGSPLLREKISELYTDISPDEIVVFAGAEEAIFVFMNVFLSTGDHVIVQYPAYQSLYQIAEAAGCSVSRWMMKEEDGWKPDIEELKNMIQGNTGAIVINTPHNPTGYHFTEAEFKEIREIAAEKGITILSDEVYRGLEYDRSDRLPAMAEIYGKGVSIGVMSKAFGLAGLRIGWLISKDRELLKKIMGFKDYTTICSSAPSEFLSTAALTVSEEIFRKNVAIIQENLPYLDRFFEKQRDTFSWVKPGAGPIAFPCILTGEDSMEFAVRTIDNSGVLLLPSEIYDFGTRNIRIGFGREDMKISLEKFEDFLEGRYTHSFQNGN</sequence>
<keyword evidence="3" id="KW-1185">Reference proteome</keyword>
<dbReference type="InterPro" id="IPR015424">
    <property type="entry name" value="PyrdxlP-dep_Trfase"/>
</dbReference>
<organism evidence="2 3">
    <name type="scientific">Methanoplanus limicola DSM 2279</name>
    <dbReference type="NCBI Taxonomy" id="937775"/>
    <lineage>
        <taxon>Archaea</taxon>
        <taxon>Methanobacteriati</taxon>
        <taxon>Methanobacteriota</taxon>
        <taxon>Stenosarchaea group</taxon>
        <taxon>Methanomicrobia</taxon>
        <taxon>Methanomicrobiales</taxon>
        <taxon>Methanomicrobiaceae</taxon>
        <taxon>Methanoplanus</taxon>
    </lineage>
</organism>
<dbReference type="GO" id="GO:0030170">
    <property type="term" value="F:pyridoxal phosphate binding"/>
    <property type="evidence" value="ECO:0007669"/>
    <property type="project" value="InterPro"/>
</dbReference>
<dbReference type="PANTHER" id="PTHR43510">
    <property type="entry name" value="AMINOTRANSFERASE FUNCTION, HYPOTHETICAL (EUROFUNG)"/>
    <property type="match status" value="1"/>
</dbReference>
<dbReference type="GO" id="GO:0008483">
    <property type="term" value="F:transaminase activity"/>
    <property type="evidence" value="ECO:0007669"/>
    <property type="project" value="UniProtKB-KW"/>
</dbReference>
<evidence type="ECO:0000259" key="1">
    <source>
        <dbReference type="Pfam" id="PF00155"/>
    </source>
</evidence>
<dbReference type="Pfam" id="PF00155">
    <property type="entry name" value="Aminotran_1_2"/>
    <property type="match status" value="1"/>
</dbReference>
<keyword evidence="2" id="KW-0808">Transferase</keyword>
<keyword evidence="2" id="KW-0032">Aminotransferase</keyword>